<proteinExistence type="predicted"/>
<dbReference type="AlphaFoldDB" id="T1C4I3"/>
<protein>
    <submittedName>
        <fullName evidence="1">Transposase</fullName>
    </submittedName>
</protein>
<reference evidence="1" key="1">
    <citation type="submission" date="2013-08" db="EMBL/GenBank/DDBJ databases">
        <authorList>
            <person name="Mendez C."/>
            <person name="Richter M."/>
            <person name="Ferrer M."/>
            <person name="Sanchez J."/>
        </authorList>
    </citation>
    <scope>NUCLEOTIDE SEQUENCE</scope>
</reference>
<comment type="caution">
    <text evidence="1">The sequence shown here is derived from an EMBL/GenBank/DDBJ whole genome shotgun (WGS) entry which is preliminary data.</text>
</comment>
<accession>T1C4I3</accession>
<reference evidence="1" key="2">
    <citation type="journal article" date="2014" name="ISME J.">
        <title>Microbial stratification in low pH oxic and suboxic macroscopic growths along an acid mine drainage.</title>
        <authorList>
            <person name="Mendez-Garcia C."/>
            <person name="Mesa V."/>
            <person name="Sprenger R.R."/>
            <person name="Richter M."/>
            <person name="Diez M.S."/>
            <person name="Solano J."/>
            <person name="Bargiela R."/>
            <person name="Golyshina O.V."/>
            <person name="Manteca A."/>
            <person name="Ramos J.L."/>
            <person name="Gallego J.R."/>
            <person name="Llorente I."/>
            <person name="Martins Dos Santos V.A."/>
            <person name="Jensen O.N."/>
            <person name="Pelaez A.I."/>
            <person name="Sanchez J."/>
            <person name="Ferrer M."/>
        </authorList>
    </citation>
    <scope>NUCLEOTIDE SEQUENCE</scope>
</reference>
<evidence type="ECO:0000313" key="1">
    <source>
        <dbReference type="EMBL" id="EQD60209.1"/>
    </source>
</evidence>
<sequence>MGPETSWLREVPSQILRNGAVRWKQAMGRFFSGLARKPVFQRKDGRQSVWITSELFRFRTNDETQFEELI</sequence>
<dbReference type="EMBL" id="AUZY01005039">
    <property type="protein sequence ID" value="EQD60209.1"/>
    <property type="molecule type" value="Genomic_DNA"/>
</dbReference>
<name>T1C4I3_9ZZZZ</name>
<gene>
    <name evidence="1" type="ORF">B1B_07860</name>
</gene>
<feature type="non-terminal residue" evidence="1">
    <location>
        <position position="70"/>
    </location>
</feature>
<organism evidence="1">
    <name type="scientific">mine drainage metagenome</name>
    <dbReference type="NCBI Taxonomy" id="410659"/>
    <lineage>
        <taxon>unclassified sequences</taxon>
        <taxon>metagenomes</taxon>
        <taxon>ecological metagenomes</taxon>
    </lineage>
</organism>